<feature type="transmembrane region" description="Helical" evidence="5">
    <location>
        <begin position="237"/>
        <end position="258"/>
    </location>
</feature>
<dbReference type="InterPro" id="IPR014710">
    <property type="entry name" value="RmlC-like_jellyroll"/>
</dbReference>
<feature type="transmembrane region" description="Helical" evidence="5">
    <location>
        <begin position="175"/>
        <end position="197"/>
    </location>
</feature>
<evidence type="ECO:0000256" key="3">
    <source>
        <dbReference type="ARBA" id="ARBA00022989"/>
    </source>
</evidence>
<dbReference type="SUPFAM" id="SSF51206">
    <property type="entry name" value="cAMP-binding domain-like"/>
    <property type="match status" value="1"/>
</dbReference>
<dbReference type="InterPro" id="IPR002645">
    <property type="entry name" value="STAS_dom"/>
</dbReference>
<proteinExistence type="predicted"/>
<evidence type="ECO:0000313" key="8">
    <source>
        <dbReference type="EMBL" id="CAE8641198.1"/>
    </source>
</evidence>
<dbReference type="OrthoDB" id="409725at2759"/>
<dbReference type="Pfam" id="PF00916">
    <property type="entry name" value="Sulfate_transp"/>
    <property type="match status" value="1"/>
</dbReference>
<dbReference type="PROSITE" id="PS50042">
    <property type="entry name" value="CNMP_BINDING_3"/>
    <property type="match status" value="1"/>
</dbReference>
<evidence type="ECO:0008006" key="11">
    <source>
        <dbReference type="Google" id="ProtNLM"/>
    </source>
</evidence>
<dbReference type="Pfam" id="PF01740">
    <property type="entry name" value="STAS"/>
    <property type="match status" value="1"/>
</dbReference>
<dbReference type="InterPro" id="IPR011547">
    <property type="entry name" value="SLC26A/SulP_dom"/>
</dbReference>
<feature type="transmembrane region" description="Helical" evidence="5">
    <location>
        <begin position="386"/>
        <end position="417"/>
    </location>
</feature>
<evidence type="ECO:0000259" key="6">
    <source>
        <dbReference type="PROSITE" id="PS50042"/>
    </source>
</evidence>
<keyword evidence="2 5" id="KW-0812">Transmembrane</keyword>
<keyword evidence="4 5" id="KW-0472">Membrane</keyword>
<dbReference type="CDD" id="cd07042">
    <property type="entry name" value="STAS_SulP_like_sulfate_transporter"/>
    <property type="match status" value="1"/>
</dbReference>
<dbReference type="Pfam" id="PF00027">
    <property type="entry name" value="cNMP_binding"/>
    <property type="match status" value="1"/>
</dbReference>
<feature type="transmembrane region" description="Helical" evidence="5">
    <location>
        <begin position="111"/>
        <end position="130"/>
    </location>
</feature>
<protein>
    <recommendedName>
        <fullName evidence="11">Sulfate transporter</fullName>
    </recommendedName>
</protein>
<dbReference type="PANTHER" id="PTHR43310">
    <property type="entry name" value="SULFATE TRANSPORTER YBAR-RELATED"/>
    <property type="match status" value="1"/>
</dbReference>
<evidence type="ECO:0000313" key="9">
    <source>
        <dbReference type="EMBL" id="CAE8665117.1"/>
    </source>
</evidence>
<dbReference type="EMBL" id="CAJNNW010019761">
    <property type="protein sequence ID" value="CAE8665117.1"/>
    <property type="molecule type" value="Genomic_DNA"/>
</dbReference>
<feature type="domain" description="STAS" evidence="7">
    <location>
        <begin position="508"/>
        <end position="591"/>
    </location>
</feature>
<keyword evidence="10" id="KW-1185">Reference proteome</keyword>
<dbReference type="Gene3D" id="2.60.120.10">
    <property type="entry name" value="Jelly Rolls"/>
    <property type="match status" value="1"/>
</dbReference>
<dbReference type="GO" id="GO:0016020">
    <property type="term" value="C:membrane"/>
    <property type="evidence" value="ECO:0007669"/>
    <property type="project" value="UniProtKB-SubCell"/>
</dbReference>
<dbReference type="SMART" id="SM00100">
    <property type="entry name" value="cNMP"/>
    <property type="match status" value="1"/>
</dbReference>
<dbReference type="PROSITE" id="PS50801">
    <property type="entry name" value="STAS"/>
    <property type="match status" value="1"/>
</dbReference>
<feature type="transmembrane region" description="Helical" evidence="5">
    <location>
        <begin position="142"/>
        <end position="163"/>
    </location>
</feature>
<reference evidence="8" key="1">
    <citation type="submission" date="2021-02" db="EMBL/GenBank/DDBJ databases">
        <authorList>
            <person name="Dougan E. K."/>
            <person name="Rhodes N."/>
            <person name="Thang M."/>
            <person name="Chan C."/>
        </authorList>
    </citation>
    <scope>NUCLEOTIDE SEQUENCE</scope>
</reference>
<keyword evidence="3 5" id="KW-1133">Transmembrane helix</keyword>
<dbReference type="EMBL" id="CAJNNV010032845">
    <property type="protein sequence ID" value="CAE8641198.1"/>
    <property type="molecule type" value="Genomic_DNA"/>
</dbReference>
<evidence type="ECO:0000256" key="1">
    <source>
        <dbReference type="ARBA" id="ARBA00004141"/>
    </source>
</evidence>
<dbReference type="InterPro" id="IPR000595">
    <property type="entry name" value="cNMP-bd_dom"/>
</dbReference>
<name>A0A813HUZ7_POLGL</name>
<dbReference type="PANTHER" id="PTHR43310:SF4">
    <property type="entry name" value="AFR304WP"/>
    <property type="match status" value="1"/>
</dbReference>
<comment type="subcellular location">
    <subcellularLocation>
        <location evidence="1">Membrane</location>
        <topology evidence="1">Multi-pass membrane protein</topology>
    </subcellularLocation>
</comment>
<sequence length="790" mass="85011">MDEDTVGHDYSLFERGVSDDASICVMSRLDPGPDPLPESSTGTRSRGWLSEVPALLVTVITTAINAVTYGGLCYQGHGTAAAGSNFGVTVWLLGSGASQLAVTAFSGIPFGIGATTLEMIPIFHAIFYSIQFAMPSASDTAVLATCMATCFSATFALGLLLTLGGHLGCAKYLRAVPVVVLKGALFGVALFLLQSAINSSTTMEANDVAGLLLVWPKWGLSVFLGTAIFLIDEVTHSSFLIVLILLTVAATPMMVSILGCGSIEELRSDGWLLPSPPVVPGPWYSEVAAIYTESLPEVSWPVVLQQAPALAGLLLTHLLVSLMDLKAVEILCRTDIDLDTELKAIGLSNICSVVCGCGWPTYILCSQNVTAFKLGSRSRFGGVVKVLATIPMLASVNVVMPLMPCALPGCVAWWLGLCFMKETVLDVILQHSSRMDYIIVICMAAVIIWLGMLQGIFVGLLLAMSNFIFKYTELAPVVLSSDSASFLHSNVGRPLAQFATLERLGHHIAILQLEGYIMFGSSSQLTDAVRQLLQPGGPRWILLSFRFVRGLDYSAVCDLAALGRRAAESGCCLVITELTSSVRETLTKARVQVVEMPEARGIGLCHVPHYQAALKSCEDALLSSVGTPLPMQQGSALAMLEETFADFLEKDTPRESMDVLLSHFEQKEFLPGSTVYRAGDHANFCVGVVTGKLHAFQAPGSKNEHGQAQLMEIVGPGAFVGFAGFLNELPYNQTVSVPHDGEPTLVVLLHWDRFSALMEQEPLLANGVLRSFLRRMTYELRYFSRLSAQH</sequence>
<dbReference type="SUPFAM" id="SSF52091">
    <property type="entry name" value="SpoIIaa-like"/>
    <property type="match status" value="1"/>
</dbReference>
<dbReference type="OMA" id="AHEYHAF"/>
<dbReference type="CDD" id="cd00038">
    <property type="entry name" value="CAP_ED"/>
    <property type="match status" value="1"/>
</dbReference>
<evidence type="ECO:0000256" key="4">
    <source>
        <dbReference type="ARBA" id="ARBA00023136"/>
    </source>
</evidence>
<organism evidence="8 10">
    <name type="scientific">Polarella glacialis</name>
    <name type="common">Dinoflagellate</name>
    <dbReference type="NCBI Taxonomy" id="89957"/>
    <lineage>
        <taxon>Eukaryota</taxon>
        <taxon>Sar</taxon>
        <taxon>Alveolata</taxon>
        <taxon>Dinophyceae</taxon>
        <taxon>Suessiales</taxon>
        <taxon>Suessiaceae</taxon>
        <taxon>Polarella</taxon>
    </lineage>
</organism>
<evidence type="ECO:0000256" key="2">
    <source>
        <dbReference type="ARBA" id="ARBA00022692"/>
    </source>
</evidence>
<evidence type="ECO:0000259" key="7">
    <source>
        <dbReference type="PROSITE" id="PS50801"/>
    </source>
</evidence>
<comment type="caution">
    <text evidence="8">The sequence shown here is derived from an EMBL/GenBank/DDBJ whole genome shotgun (WGS) entry which is preliminary data.</text>
</comment>
<dbReference type="AlphaFoldDB" id="A0A813HUZ7"/>
<gene>
    <name evidence="8" type="ORF">PGLA1383_LOCUS55919</name>
    <name evidence="9" type="ORF">PGLA2088_LOCUS15818</name>
</gene>
<dbReference type="InterPro" id="IPR018490">
    <property type="entry name" value="cNMP-bd_dom_sf"/>
</dbReference>
<dbReference type="Proteomes" id="UP000626109">
    <property type="component" value="Unassembled WGS sequence"/>
</dbReference>
<dbReference type="Gene3D" id="3.30.750.24">
    <property type="entry name" value="STAS domain"/>
    <property type="match status" value="1"/>
</dbReference>
<feature type="transmembrane region" description="Helical" evidence="5">
    <location>
        <begin position="54"/>
        <end position="74"/>
    </location>
</feature>
<feature type="domain" description="Cyclic nucleotide-binding" evidence="6">
    <location>
        <begin position="648"/>
        <end position="775"/>
    </location>
</feature>
<feature type="transmembrane region" description="Helical" evidence="5">
    <location>
        <begin position="437"/>
        <end position="463"/>
    </location>
</feature>
<evidence type="ECO:0000256" key="5">
    <source>
        <dbReference type="SAM" id="Phobius"/>
    </source>
</evidence>
<accession>A0A813HUZ7</accession>
<feature type="transmembrane region" description="Helical" evidence="5">
    <location>
        <begin position="209"/>
        <end position="231"/>
    </location>
</feature>
<dbReference type="InterPro" id="IPR052706">
    <property type="entry name" value="Membrane-Transporter-like"/>
</dbReference>
<dbReference type="Proteomes" id="UP000654075">
    <property type="component" value="Unassembled WGS sequence"/>
</dbReference>
<evidence type="ECO:0000313" key="10">
    <source>
        <dbReference type="Proteomes" id="UP000654075"/>
    </source>
</evidence>
<dbReference type="InterPro" id="IPR036513">
    <property type="entry name" value="STAS_dom_sf"/>
</dbReference>
<feature type="transmembrane region" description="Helical" evidence="5">
    <location>
        <begin position="86"/>
        <end position="105"/>
    </location>
</feature>